<keyword evidence="4" id="KW-0966">Cell projection</keyword>
<name>A0A3L8PMK4_9ACTN</name>
<evidence type="ECO:0000259" key="3">
    <source>
        <dbReference type="Pfam" id="PF06429"/>
    </source>
</evidence>
<evidence type="ECO:0000256" key="1">
    <source>
        <dbReference type="ARBA" id="ARBA00009677"/>
    </source>
</evidence>
<comment type="similarity">
    <text evidence="1">Belongs to the flagella basal body rod proteins family.</text>
</comment>
<dbReference type="AlphaFoldDB" id="A0A3L8PMK4"/>
<gene>
    <name evidence="4" type="ORF">D9V41_05140</name>
</gene>
<keyword evidence="4" id="KW-0969">Cilium</keyword>
<dbReference type="Proteomes" id="UP000282515">
    <property type="component" value="Unassembled WGS sequence"/>
</dbReference>
<dbReference type="SUPFAM" id="SSF64518">
    <property type="entry name" value="Phase 1 flagellin"/>
    <property type="match status" value="1"/>
</dbReference>
<dbReference type="GO" id="GO:0009288">
    <property type="term" value="C:bacterial-type flagellum"/>
    <property type="evidence" value="ECO:0007669"/>
    <property type="project" value="TreeGrafter"/>
</dbReference>
<dbReference type="Pfam" id="PF06429">
    <property type="entry name" value="Flg_bbr_C"/>
    <property type="match status" value="1"/>
</dbReference>
<dbReference type="RefSeq" id="WP_121793471.1">
    <property type="nucleotide sequence ID" value="NZ_RDBF01000003.1"/>
</dbReference>
<evidence type="ECO:0000259" key="2">
    <source>
        <dbReference type="Pfam" id="PF00460"/>
    </source>
</evidence>
<dbReference type="OrthoDB" id="9794148at2"/>
<dbReference type="GO" id="GO:0071978">
    <property type="term" value="P:bacterial-type flagellum-dependent swarming motility"/>
    <property type="evidence" value="ECO:0007669"/>
    <property type="project" value="TreeGrafter"/>
</dbReference>
<reference evidence="4 5" key="1">
    <citation type="submission" date="2018-10" db="EMBL/GenBank/DDBJ databases">
        <title>Aeromicrobium sp. 9W16Y-2 whole genome shotgun sequence.</title>
        <authorList>
            <person name="Li F."/>
        </authorList>
    </citation>
    <scope>NUCLEOTIDE SEQUENCE [LARGE SCALE GENOMIC DNA]</scope>
    <source>
        <strain evidence="4 5">9W16Y-2</strain>
    </source>
</reference>
<accession>A0A3L8PMK4</accession>
<dbReference type="PANTHER" id="PTHR30435">
    <property type="entry name" value="FLAGELLAR PROTEIN"/>
    <property type="match status" value="1"/>
</dbReference>
<comment type="caution">
    <text evidence="4">The sequence shown here is derived from an EMBL/GenBank/DDBJ whole genome shotgun (WGS) entry which is preliminary data.</text>
</comment>
<dbReference type="EMBL" id="RDBF01000003">
    <property type="protein sequence ID" value="RLV56464.1"/>
    <property type="molecule type" value="Genomic_DNA"/>
</dbReference>
<protein>
    <submittedName>
        <fullName evidence="4">Flagellar basal-body rod protein FlgC</fullName>
    </submittedName>
</protein>
<dbReference type="InterPro" id="IPR010930">
    <property type="entry name" value="Flg_bb/hook_C_dom"/>
</dbReference>
<evidence type="ECO:0000313" key="4">
    <source>
        <dbReference type="EMBL" id="RLV56464.1"/>
    </source>
</evidence>
<dbReference type="PANTHER" id="PTHR30435:SF2">
    <property type="entry name" value="FLAGELLAR BASAL-BODY ROD PROTEIN FLGC"/>
    <property type="match status" value="1"/>
</dbReference>
<organism evidence="4 5">
    <name type="scientific">Aeromicrobium phragmitis</name>
    <dbReference type="NCBI Taxonomy" id="2478914"/>
    <lineage>
        <taxon>Bacteria</taxon>
        <taxon>Bacillati</taxon>
        <taxon>Actinomycetota</taxon>
        <taxon>Actinomycetes</taxon>
        <taxon>Propionibacteriales</taxon>
        <taxon>Nocardioidaceae</taxon>
        <taxon>Aeromicrobium</taxon>
    </lineage>
</organism>
<proteinExistence type="inferred from homology"/>
<sequence>MSAFDLLRIAGSGLGMHQAWVDAVAHNIANVNTVRSTDQEAFRAQYVIARSQAGGGVEVGGVALGDPTGRVVHDPQHPLADAEGYVRHPEVDMASQMAQLIMAQRGYQASAQVTKNAQDMYTSALQIGRGA</sequence>
<feature type="domain" description="Flagellar basal-body/hook protein C-terminal" evidence="3">
    <location>
        <begin position="83"/>
        <end position="127"/>
    </location>
</feature>
<keyword evidence="5" id="KW-1185">Reference proteome</keyword>
<keyword evidence="4" id="KW-0282">Flagellum</keyword>
<dbReference type="InterPro" id="IPR001444">
    <property type="entry name" value="Flag_bb_rod_N"/>
</dbReference>
<dbReference type="Pfam" id="PF00460">
    <property type="entry name" value="Flg_bb_rod"/>
    <property type="match status" value="1"/>
</dbReference>
<evidence type="ECO:0000313" key="5">
    <source>
        <dbReference type="Proteomes" id="UP000282515"/>
    </source>
</evidence>
<feature type="domain" description="Flagellar basal body rod protein N-terminal" evidence="2">
    <location>
        <begin position="7"/>
        <end position="34"/>
    </location>
</feature>